<dbReference type="AlphaFoldDB" id="A0A2K5ZYM1"/>
<feature type="domain" description="ABC transmembrane type-1" evidence="9">
    <location>
        <begin position="128"/>
        <end position="410"/>
    </location>
</feature>
<dbReference type="Pfam" id="PF00664">
    <property type="entry name" value="ABC_membrane"/>
    <property type="match status" value="1"/>
</dbReference>
<evidence type="ECO:0000259" key="9">
    <source>
        <dbReference type="PROSITE" id="PS50929"/>
    </source>
</evidence>
<proteinExistence type="predicted"/>
<dbReference type="PANTHER" id="PTHR24221:SF402">
    <property type="entry name" value="IRON-SULFUR CLUSTERS TRANSPORTER ABCB7, MITOCHONDRIAL"/>
    <property type="match status" value="1"/>
</dbReference>
<feature type="transmembrane region" description="Helical" evidence="8">
    <location>
        <begin position="381"/>
        <end position="401"/>
    </location>
</feature>
<dbReference type="GO" id="GO:0005524">
    <property type="term" value="F:ATP binding"/>
    <property type="evidence" value="ECO:0007669"/>
    <property type="project" value="UniProtKB-KW"/>
</dbReference>
<dbReference type="GeneTree" id="ENSGT00940000156281"/>
<dbReference type="Gene3D" id="1.20.1560.10">
    <property type="entry name" value="ABC transporter type 1, transmembrane domain"/>
    <property type="match status" value="1"/>
</dbReference>
<keyword evidence="4" id="KW-0547">Nucleotide-binding</keyword>
<feature type="transmembrane region" description="Helical" evidence="8">
    <location>
        <begin position="236"/>
        <end position="261"/>
    </location>
</feature>
<evidence type="ECO:0000313" key="10">
    <source>
        <dbReference type="Ensembl" id="ENSMLEP00000032916.1"/>
    </source>
</evidence>
<comment type="subcellular location">
    <subcellularLocation>
        <location evidence="1">Mitochondrion inner membrane</location>
        <topology evidence="1">Multi-pass membrane protein</topology>
    </subcellularLocation>
</comment>
<dbReference type="FunFam" id="1.20.1560.10:FF:000004">
    <property type="entry name" value="ATP-binding cassette sub-family B member 7"/>
    <property type="match status" value="1"/>
</dbReference>
<evidence type="ECO:0000256" key="7">
    <source>
        <dbReference type="ARBA" id="ARBA00023136"/>
    </source>
</evidence>
<evidence type="ECO:0000256" key="3">
    <source>
        <dbReference type="ARBA" id="ARBA00022692"/>
    </source>
</evidence>
<dbReference type="PROSITE" id="PS50929">
    <property type="entry name" value="ABC_TM1F"/>
    <property type="match status" value="1"/>
</dbReference>
<evidence type="ECO:0000256" key="5">
    <source>
        <dbReference type="ARBA" id="ARBA00022840"/>
    </source>
</evidence>
<feature type="transmembrane region" description="Helical" evidence="8">
    <location>
        <begin position="348"/>
        <end position="369"/>
    </location>
</feature>
<protein>
    <recommendedName>
        <fullName evidence="9">ABC transmembrane type-1 domain-containing protein</fullName>
    </recommendedName>
</protein>
<reference evidence="10" key="1">
    <citation type="submission" date="2025-08" db="UniProtKB">
        <authorList>
            <consortium name="Ensembl"/>
        </authorList>
    </citation>
    <scope>IDENTIFICATION</scope>
</reference>
<evidence type="ECO:0000256" key="8">
    <source>
        <dbReference type="SAM" id="Phobius"/>
    </source>
</evidence>
<evidence type="ECO:0000256" key="4">
    <source>
        <dbReference type="ARBA" id="ARBA00022741"/>
    </source>
</evidence>
<keyword evidence="3 8" id="KW-0812">Transmembrane</keyword>
<dbReference type="Proteomes" id="UP000233140">
    <property type="component" value="Unassembled WGS sequence"/>
</dbReference>
<dbReference type="InterPro" id="IPR011527">
    <property type="entry name" value="ABC1_TM_dom"/>
</dbReference>
<organism evidence="10 11">
    <name type="scientific">Mandrillus leucophaeus</name>
    <name type="common">Drill</name>
    <name type="synonym">Papio leucophaeus</name>
    <dbReference type="NCBI Taxonomy" id="9568"/>
    <lineage>
        <taxon>Eukaryota</taxon>
        <taxon>Metazoa</taxon>
        <taxon>Chordata</taxon>
        <taxon>Craniata</taxon>
        <taxon>Vertebrata</taxon>
        <taxon>Euteleostomi</taxon>
        <taxon>Mammalia</taxon>
        <taxon>Eutheria</taxon>
        <taxon>Euarchontoglires</taxon>
        <taxon>Primates</taxon>
        <taxon>Haplorrhini</taxon>
        <taxon>Catarrhini</taxon>
        <taxon>Cercopithecidae</taxon>
        <taxon>Cercopithecinae</taxon>
        <taxon>Mandrillus</taxon>
    </lineage>
</organism>
<keyword evidence="6 8" id="KW-1133">Transmembrane helix</keyword>
<dbReference type="STRING" id="9568.ENSMLEP00000032916"/>
<evidence type="ECO:0000256" key="6">
    <source>
        <dbReference type="ARBA" id="ARBA00022989"/>
    </source>
</evidence>
<keyword evidence="2" id="KW-0813">Transport</keyword>
<evidence type="ECO:0000256" key="1">
    <source>
        <dbReference type="ARBA" id="ARBA00004448"/>
    </source>
</evidence>
<accession>A0A2K5ZYM1</accession>
<keyword evidence="7 8" id="KW-0472">Membrane</keyword>
<evidence type="ECO:0000256" key="2">
    <source>
        <dbReference type="ARBA" id="ARBA00022448"/>
    </source>
</evidence>
<dbReference type="GO" id="GO:0140359">
    <property type="term" value="F:ABC-type transporter activity"/>
    <property type="evidence" value="ECO:0007669"/>
    <property type="project" value="InterPro"/>
</dbReference>
<feature type="transmembrane region" description="Helical" evidence="8">
    <location>
        <begin position="267"/>
        <end position="288"/>
    </location>
</feature>
<dbReference type="GO" id="GO:0005743">
    <property type="term" value="C:mitochondrial inner membrane"/>
    <property type="evidence" value="ECO:0007669"/>
    <property type="project" value="UniProtKB-SubCell"/>
</dbReference>
<dbReference type="InterPro" id="IPR039421">
    <property type="entry name" value="Type_1_exporter"/>
</dbReference>
<dbReference type="CDD" id="cd18582">
    <property type="entry name" value="ABC_6TM_ATM1_ABCB7"/>
    <property type="match status" value="1"/>
</dbReference>
<keyword evidence="11" id="KW-1185">Reference proteome</keyword>
<feature type="transmembrane region" description="Helical" evidence="8">
    <location>
        <begin position="443"/>
        <end position="466"/>
    </location>
</feature>
<dbReference type="InterPro" id="IPR036640">
    <property type="entry name" value="ABC1_TM_sf"/>
</dbReference>
<dbReference type="OMA" id="KCSAQFA"/>
<sequence>MALLAKRFWCWASAAAAFEKRQHSAIPIPSLVTVSSSGLQWRSHQLGALGTPPDPKSLQCITWQRVGKDNSRQFLAVAKALQAWPLIEKRTCWHDVDTQKIIKAMPKDRPDLRARIAISLRFWGGAKAMNFVVPFTCKYAVDSLNQMLGNLLNLSDAPNTVATMATAVLIGCGVSRAGAAVFNEDRNAIFGKLAQNSIRRIAKNVFLRLHNLDLGFHLSRQTGALSKAIDRGTRGISFVLSTLYFLPIMFEVMLVSGVFYYKYSAQFALVTLGTLGTHTAFTVAVTQWRTRFRIEMNKADNDAGNAAIGSLLNYETVKYFNNERYEAQRYDGFLKMYETASLKSTSTLAMLNFGQSAIFSVGLTAIMIFTSQEIVEGTLTVGNLVMVNGLLFQLSLPLNFLETVYRETRQALIDMNTLFTILKVDTRIKDKVMASPLQITPQVIFFFEEVIWCVLSGAIWLCFWVSMAKTL</sequence>
<dbReference type="SUPFAM" id="SSF90123">
    <property type="entry name" value="ABC transporter transmembrane region"/>
    <property type="match status" value="1"/>
</dbReference>
<keyword evidence="5" id="KW-0067">ATP-binding</keyword>
<dbReference type="PANTHER" id="PTHR24221">
    <property type="entry name" value="ATP-BINDING CASSETTE SUB-FAMILY B"/>
    <property type="match status" value="1"/>
</dbReference>
<reference evidence="10" key="2">
    <citation type="submission" date="2025-09" db="UniProtKB">
        <authorList>
            <consortium name="Ensembl"/>
        </authorList>
    </citation>
    <scope>IDENTIFICATION</scope>
</reference>
<name>A0A2K5ZYM1_MANLE</name>
<dbReference type="Ensembl" id="ENSMLET00000056495.1">
    <property type="protein sequence ID" value="ENSMLEP00000032916.1"/>
    <property type="gene ID" value="ENSMLEG00000040665.1"/>
</dbReference>
<dbReference type="GO" id="GO:0006879">
    <property type="term" value="P:intracellular iron ion homeostasis"/>
    <property type="evidence" value="ECO:0007669"/>
    <property type="project" value="TreeGrafter"/>
</dbReference>
<evidence type="ECO:0000313" key="11">
    <source>
        <dbReference type="Proteomes" id="UP000233140"/>
    </source>
</evidence>